<name>A0A0G4EVI1_VITBC</name>
<feature type="compositionally biased region" description="Polar residues" evidence="1">
    <location>
        <begin position="985"/>
        <end position="998"/>
    </location>
</feature>
<keyword evidence="3" id="KW-1185">Reference proteome</keyword>
<feature type="compositionally biased region" description="Low complexity" evidence="1">
    <location>
        <begin position="874"/>
        <end position="885"/>
    </location>
</feature>
<proteinExistence type="predicted"/>
<feature type="compositionally biased region" description="Pro residues" evidence="1">
    <location>
        <begin position="549"/>
        <end position="564"/>
    </location>
</feature>
<feature type="region of interest" description="Disordered" evidence="1">
    <location>
        <begin position="549"/>
        <end position="1038"/>
    </location>
</feature>
<dbReference type="VEuPathDB" id="CryptoDB:Vbra_20904"/>
<feature type="compositionally biased region" description="Low complexity" evidence="1">
    <location>
        <begin position="565"/>
        <end position="575"/>
    </location>
</feature>
<feature type="region of interest" description="Disordered" evidence="1">
    <location>
        <begin position="1180"/>
        <end position="1213"/>
    </location>
</feature>
<dbReference type="InParanoid" id="A0A0G4EVI1"/>
<evidence type="ECO:0000256" key="1">
    <source>
        <dbReference type="SAM" id="MobiDB-lite"/>
    </source>
</evidence>
<feature type="compositionally biased region" description="Acidic residues" evidence="1">
    <location>
        <begin position="923"/>
        <end position="934"/>
    </location>
</feature>
<evidence type="ECO:0000313" key="3">
    <source>
        <dbReference type="Proteomes" id="UP000041254"/>
    </source>
</evidence>
<dbReference type="Proteomes" id="UP000041254">
    <property type="component" value="Unassembled WGS sequence"/>
</dbReference>
<feature type="compositionally biased region" description="Basic residues" evidence="1">
    <location>
        <begin position="576"/>
        <end position="586"/>
    </location>
</feature>
<sequence length="1295" mass="140644">MSMSDSCLNLSSFDSRCRASAAAEVSVEMMMDGLRSEDPRAFGDACALISQAASLQDSLPKVHEQLKSLLADLAGDINKLDSVVTRVAEAFTDSSNAARQSAAARLLSLTFCLGAAALPFQFSESTMRHLIDAVAGAEAAEGNDITTVKFSLLRHLMEASYVTAAMRDALLVRHQATVEEAIKSLFWSGTAVVSAAGELLQSLFSLQKFPPPSPLRSMLFVFPTLVDVVQRQTNIEQTHMWGLTILLLGVTLRNIDKATKKKRLGKNDESKEMLREFIFPSIVPLSTMLASDDVHLSVKKTAALTLGVMFESADYMSREPSTYSSLDALDQPYEYSFLPKRLCKRLLEDPRILGSVMAAMKEEVSHEVNALIASALLVPSMNLMRPDDSVDFQNAMDAGWLDVLASYVRHKALLKDGEKMARTLLVTWKMIQTNKEMAVRTELPEALCELVVEYAYHPLSPKASPMIDRMSRIINIDFLCSIVNDIVTPLLDGEESHKQLMRRLMQFDSIKTLQSMSQQQAEEDNIGDWRLLNLLRIIELRSVGKPLVPTPSPYAAIPPPPPQQQPRQQQQQHPPHTQKKHHHLPPPKKPPSPSNGAPSPPSKKSLEEQEKEARRHAEELLAEERRAKAKADKKARKAAKRKGGAGEGGAATGGDKTVPSNAAPMDQPVSESHDDDAAGPSSSSQLPEVPTLESVAEEPADEELDVDSPPADAHRDHEEEAVHETEEPEESRSSPTQERSPEPSVPPCLFPAPADNDDDNDFMPVVSRRKKKGSKAPPKTPAEAGERGVEHPRVTPATDAPRRQTTTRGRGRGPPRGFENEFVSSLRGALDGPSSSGPFGFLSNGQPYFPDLNGTPGGRVPSWPTDQRPLHTPQQQQQQQEQQQEQDCRSVPFGEQHSVDTSASKEAGPRVDNRPMGCPVVSWDDDDEDDDEEGPAFLTANGPDAGIAYDAPEPVESSYFDYPDPHYTIPPRPMAPPPPPPPPLTQSLAAHPSGSQPFLSAMSPFDQSVGVGHFASDSGLNHHQQQQQQGSGFFDAPTASWAASAPSHVTVDADSSRSYNDTSLAASSYQMDSMEYGQSLLAQSSPWEGYSSSAFGVSVYQYDNGNGNSMAPNGSWYGASSSSCSFGDAAPAPAAAAAASAMPLYPEAAAPSNSSSLMPFDELEDAWNEAQQPCFNVHTHPPPPPPPLVMGYKQHQHQHGQQPMYSAPDQLSSEQMKDQLLLQLKQQLEETQRRLAAVEQRSQLTQGPSPSTSSSSAAAAAPPPAPFAPLAPAAAVGQSGWSDVWREDGVDLQPW</sequence>
<dbReference type="STRING" id="1169540.A0A0G4EVI1"/>
<feature type="compositionally biased region" description="Acidic residues" evidence="1">
    <location>
        <begin position="695"/>
        <end position="706"/>
    </location>
</feature>
<reference evidence="2 3" key="1">
    <citation type="submission" date="2014-11" db="EMBL/GenBank/DDBJ databases">
        <authorList>
            <person name="Zhu J."/>
            <person name="Qi W."/>
            <person name="Song R."/>
        </authorList>
    </citation>
    <scope>NUCLEOTIDE SEQUENCE [LARGE SCALE GENOMIC DNA]</scope>
</reference>
<feature type="compositionally biased region" description="Basic and acidic residues" evidence="1">
    <location>
        <begin position="604"/>
        <end position="632"/>
    </location>
</feature>
<accession>A0A0G4EVI1</accession>
<feature type="compositionally biased region" description="Low complexity" evidence="1">
    <location>
        <begin position="832"/>
        <end position="841"/>
    </location>
</feature>
<feature type="compositionally biased region" description="Pro residues" evidence="1">
    <location>
        <begin position="587"/>
        <end position="601"/>
    </location>
</feature>
<dbReference type="EMBL" id="CDMY01000322">
    <property type="protein sequence ID" value="CEM02281.1"/>
    <property type="molecule type" value="Genomic_DNA"/>
</dbReference>
<protein>
    <submittedName>
        <fullName evidence="2">Uncharacterized protein</fullName>
    </submittedName>
</protein>
<feature type="compositionally biased region" description="Pro residues" evidence="1">
    <location>
        <begin position="968"/>
        <end position="984"/>
    </location>
</feature>
<organism evidence="2 3">
    <name type="scientific">Vitrella brassicaformis (strain CCMP3155)</name>
    <dbReference type="NCBI Taxonomy" id="1169540"/>
    <lineage>
        <taxon>Eukaryota</taxon>
        <taxon>Sar</taxon>
        <taxon>Alveolata</taxon>
        <taxon>Colpodellida</taxon>
        <taxon>Vitrellaceae</taxon>
        <taxon>Vitrella</taxon>
    </lineage>
</organism>
<feature type="compositionally biased region" description="Basic and acidic residues" evidence="1">
    <location>
        <begin position="784"/>
        <end position="793"/>
    </location>
</feature>
<evidence type="ECO:0000313" key="2">
    <source>
        <dbReference type="EMBL" id="CEM02281.1"/>
    </source>
</evidence>
<feature type="compositionally biased region" description="Basic and acidic residues" evidence="1">
    <location>
        <begin position="712"/>
        <end position="725"/>
    </location>
</feature>
<feature type="compositionally biased region" description="Basic residues" evidence="1">
    <location>
        <begin position="633"/>
        <end position="643"/>
    </location>
</feature>
<feature type="region of interest" description="Disordered" evidence="1">
    <location>
        <begin position="1233"/>
        <end position="1279"/>
    </location>
</feature>
<feature type="compositionally biased region" description="Low complexity" evidence="1">
    <location>
        <begin position="1248"/>
        <end position="1260"/>
    </location>
</feature>
<gene>
    <name evidence="2" type="ORF">Vbra_20904</name>
</gene>